<dbReference type="RefSeq" id="WP_156007037.1">
    <property type="nucleotide sequence ID" value="NZ_CP046276.1"/>
</dbReference>
<reference evidence="2 3" key="1">
    <citation type="submission" date="2019-11" db="EMBL/GenBank/DDBJ databases">
        <title>Complete genome sequence of Spiroplasma tabanidicola TAUS-1 (DSM 22603).</title>
        <authorList>
            <person name="Huang C.-T."/>
            <person name="Lin Y.-C."/>
            <person name="Kuo C.-H."/>
        </authorList>
    </citation>
    <scope>NUCLEOTIDE SEQUENCE [LARGE SCALE GENOMIC DNA]</scope>
    <source>
        <strain evidence="2 3">TAUS-1</strain>
    </source>
</reference>
<dbReference type="KEGG" id="stab:STABA_v1c09040"/>
<keyword evidence="3" id="KW-1185">Reference proteome</keyword>
<accession>A0A6I6C9Y0</accession>
<keyword evidence="1" id="KW-0472">Membrane</keyword>
<evidence type="ECO:0000313" key="3">
    <source>
        <dbReference type="Proteomes" id="UP000424468"/>
    </source>
</evidence>
<organism evidence="2 3">
    <name type="scientific">Spiroplasma tabanidicola</name>
    <dbReference type="NCBI Taxonomy" id="324079"/>
    <lineage>
        <taxon>Bacteria</taxon>
        <taxon>Bacillati</taxon>
        <taxon>Mycoplasmatota</taxon>
        <taxon>Mollicutes</taxon>
        <taxon>Entomoplasmatales</taxon>
        <taxon>Spiroplasmataceae</taxon>
        <taxon>Spiroplasma</taxon>
    </lineage>
</organism>
<evidence type="ECO:0000256" key="1">
    <source>
        <dbReference type="SAM" id="Phobius"/>
    </source>
</evidence>
<feature type="transmembrane region" description="Helical" evidence="1">
    <location>
        <begin position="122"/>
        <end position="139"/>
    </location>
</feature>
<feature type="transmembrane region" description="Helical" evidence="1">
    <location>
        <begin position="145"/>
        <end position="167"/>
    </location>
</feature>
<feature type="transmembrane region" description="Helical" evidence="1">
    <location>
        <begin position="316"/>
        <end position="336"/>
    </location>
</feature>
<keyword evidence="1" id="KW-0812">Transmembrane</keyword>
<proteinExistence type="predicted"/>
<dbReference type="Proteomes" id="UP000424468">
    <property type="component" value="Chromosome"/>
</dbReference>
<dbReference type="EMBL" id="CP046276">
    <property type="protein sequence ID" value="QGS52259.1"/>
    <property type="molecule type" value="Genomic_DNA"/>
</dbReference>
<evidence type="ECO:0000313" key="2">
    <source>
        <dbReference type="EMBL" id="QGS52259.1"/>
    </source>
</evidence>
<protein>
    <submittedName>
        <fullName evidence="2">Uncharacterized protein</fullName>
    </submittedName>
</protein>
<sequence length="737" mass="89634">MNKEIIEENIKIAEKFNEVLSSKKKINMIGLVGDYGTGKTDFIAKYFSPKYSFEEQISEKDILEEKFEENNPITNITKFRNIRKEKWKIRILDTAILSSVEKEIDYFYDFYKFKNSAFIKHSIFDFLFVIILRIVFDFFKVFQDYFWVSNIIMFFIIIAGDIFFSLIKNFYKEKNFVTLKKIFNSKINIFLRKRNIFIVEDFNRVESSKRQRYLLLFKALSNDNNKFIIVDNKDFEEKNFEFSSKVYDLVIVKKMSNIVRKALENKYYQICNNLEFKNLNLNIFKNYIFYFENFRIINAFLDYIKEYNIKKVFHQYINWDHILILIYSFFFNSYIYGKLLEFSLQGDSLINNKKLIEFDYEQQKISNNNIFSKNDKEINIIKTKDSREAVYIDTLLFENEEFRNKNDYLFDLSFKLDKAQVEFFINPKEVNIFFSELQHIINYQKLDNNFFDKLSIFLDKYHNLYINRLSERMEKLLKEQLQNYSLNNIVSVEITKYTFEKVLGLLMHIKFLRVNDNLDNMSDIEVEEIIASLESLYIADNFESCNFKYILAIISKFRFIQLIWENNALLNSGILVNKNKIIKDFMIKHNLIKLEEGYLKVLKNNELMYLLFKSFMSYINEKNYIIVFNCIRKLFWNKFFYFKIILNFIFTLFNEYMKWKKLKNEKFLYKNDILLIKFKSIFNNICKSDMYVLNEVKSFYKQFKSEINFVYDNLNTLEKEEMMNFLEIFYELITENI</sequence>
<name>A0A6I6C9Y0_9MOLU</name>
<gene>
    <name evidence="2" type="ORF">STABA_v1c09040</name>
</gene>
<keyword evidence="1" id="KW-1133">Transmembrane helix</keyword>
<dbReference type="AlphaFoldDB" id="A0A6I6C9Y0"/>
<dbReference type="OrthoDB" id="9815896at2"/>